<dbReference type="RefSeq" id="XP_028534274.1">
    <property type="nucleotide sequence ID" value="XM_028677935.1"/>
</dbReference>
<dbReference type="VEuPathDB" id="PlasmoDB:PRELSG_1215700"/>
<protein>
    <recommendedName>
        <fullName evidence="1">Conserved Oligomeric Golgi complex subunit 6 C-terminal domain-containing protein</fullName>
    </recommendedName>
</protein>
<organism evidence="2 3">
    <name type="scientific">Plasmodium relictum</name>
    <dbReference type="NCBI Taxonomy" id="85471"/>
    <lineage>
        <taxon>Eukaryota</taxon>
        <taxon>Sar</taxon>
        <taxon>Alveolata</taxon>
        <taxon>Apicomplexa</taxon>
        <taxon>Aconoidasida</taxon>
        <taxon>Haemosporida</taxon>
        <taxon>Plasmodiidae</taxon>
        <taxon>Plasmodium</taxon>
        <taxon>Plasmodium (Haemamoeba)</taxon>
    </lineage>
</organism>
<dbReference type="Pfam" id="PF20653">
    <property type="entry name" value="COG6_C"/>
    <property type="match status" value="1"/>
</dbReference>
<dbReference type="InterPro" id="IPR010490">
    <property type="entry name" value="COG6"/>
</dbReference>
<evidence type="ECO:0000259" key="1">
    <source>
        <dbReference type="Pfam" id="PF20653"/>
    </source>
</evidence>
<dbReference type="InterPro" id="IPR048369">
    <property type="entry name" value="COG6_C"/>
</dbReference>
<dbReference type="GO" id="GO:0017119">
    <property type="term" value="C:Golgi transport complex"/>
    <property type="evidence" value="ECO:0007669"/>
    <property type="project" value="InterPro"/>
</dbReference>
<sequence length="834" mass="100263">MEVEISADFDLNIDSNLLFKELNYFTNYKNTFNKYDVLYDEYDYELSELNNYEDSIKKTCDCFTYFENIENDLKKINELDKNTKEKIVESSKITKEIVDKINMLKKEKYNIRKKEKIYNMILQEYSLSSLCLNNLTDLKISLNIEFFEYLRQFEYTKKNIIKLLNEDSSDKLNKFYSKYYNKILNSACKKMCLYIIKENNILYKRTNQIIDLLLCTNCEEKEKRKIIIKNYIEKLSPTTKFCYKVIIERIEYFNICLSNFLHFRKKLLKKNYQELMINKYKSMNKKKSIEVDAKDDSIQIFKNFFSILYYLITLEDNFFKMLLSFNFCYANKIASYISINLENTHNILYNIIDVLLVPYKNFLETNLNIYPKSYESCYELFQVLDIFIFKLRQFQKNYEINRVIREIVIEYSTKDIVYNSDKNKDNNTNKLEILKSSSSFFQSYELTLEKRSSPFLCDISNNIIDVQKKELLNETFSNENNEDIKYVNTIKKEKGNLNENFIDKKNENYEIKEYNIIDREKKEIAYKHSIHNNENDPSLHKPYKYDSECSNKNINNTTVNERNVKIEVSYNCELNDKISSLEKYNCKLLNYTLNIQKNIENEFITLWQQNVVTFYLSKITKREDSDYFNDTLFYIKKIFNSLNNIHKIYKNSSLCGKSNEQDFQNVLDITINPLINNALKNKNKNIESDHIFIINIFTFIQESIQNFEGSSKYCELLTIIINEKCEKILETESSILMNYLNIDKMYKIDKLNENNTEEIEIFVENFYKFVFTENYNNFNLINKIESNDLKNNIKSSLFHNIHKEYMKIYELYGDKMKFNYSPEQIKDVLLKNFK</sequence>
<dbReference type="GeneID" id="39737401"/>
<name>A0A1J1HCG8_PLARL</name>
<accession>A0A1J1HCG8</accession>
<dbReference type="PANTHER" id="PTHR21506">
    <property type="entry name" value="COMPONENT OF OLIGOMERIC GOLGI COMPLEX 6"/>
    <property type="match status" value="1"/>
</dbReference>
<feature type="domain" description="Conserved Oligomeric Golgi complex subunit 6 C-terminal" evidence="1">
    <location>
        <begin position="585"/>
        <end position="829"/>
    </location>
</feature>
<reference evidence="2 3" key="1">
    <citation type="submission" date="2015-04" db="EMBL/GenBank/DDBJ databases">
        <authorList>
            <consortium name="Pathogen Informatics"/>
        </authorList>
    </citation>
    <scope>NUCLEOTIDE SEQUENCE [LARGE SCALE GENOMIC DNA]</scope>
    <source>
        <strain evidence="2 3">SGS1</strain>
    </source>
</reference>
<keyword evidence="3" id="KW-1185">Reference proteome</keyword>
<evidence type="ECO:0000313" key="3">
    <source>
        <dbReference type="Proteomes" id="UP000220158"/>
    </source>
</evidence>
<dbReference type="EMBL" id="LN835307">
    <property type="protein sequence ID" value="CRH01273.1"/>
    <property type="molecule type" value="Genomic_DNA"/>
</dbReference>
<gene>
    <name evidence="2" type="ORF">PRELSG_1215700</name>
</gene>
<dbReference type="Proteomes" id="UP000220158">
    <property type="component" value="Chromosome 12"/>
</dbReference>
<dbReference type="AlphaFoldDB" id="A0A1J1HCG8"/>
<dbReference type="GO" id="GO:0006891">
    <property type="term" value="P:intra-Golgi vesicle-mediated transport"/>
    <property type="evidence" value="ECO:0007669"/>
    <property type="project" value="InterPro"/>
</dbReference>
<dbReference type="OrthoDB" id="382797at2759"/>
<dbReference type="KEGG" id="prel:PRELSG_1215700"/>
<evidence type="ECO:0000313" key="2">
    <source>
        <dbReference type="EMBL" id="CRH01273.1"/>
    </source>
</evidence>
<dbReference type="PANTHER" id="PTHR21506:SF0">
    <property type="entry name" value="CONSERVED OLIGOMERIC GOLGI COMPLEX SUBUNIT 6"/>
    <property type="match status" value="1"/>
</dbReference>
<proteinExistence type="predicted"/>